<feature type="domain" description="DJ-1/PfpI" evidence="1">
    <location>
        <begin position="8"/>
        <end position="170"/>
    </location>
</feature>
<dbReference type="SUPFAM" id="SSF52317">
    <property type="entry name" value="Class I glutamine amidotransferase-like"/>
    <property type="match status" value="1"/>
</dbReference>
<dbReference type="EMBL" id="QMAP01000002">
    <property type="protein sequence ID" value="RXI49831.1"/>
    <property type="molecule type" value="Genomic_DNA"/>
</dbReference>
<dbReference type="AlphaFoldDB" id="A0A4Q0VEZ0"/>
<evidence type="ECO:0000313" key="3">
    <source>
        <dbReference type="Proteomes" id="UP000290921"/>
    </source>
</evidence>
<dbReference type="CDD" id="cd03135">
    <property type="entry name" value="GATase1_DJ-1"/>
    <property type="match status" value="1"/>
</dbReference>
<sequence length="188" mass="21041">MWEVIKVKKIVVMLAKGFEEIEALTVVDILRRVGVDCKTCSITEEKMVKGAHNIYVKSDTLLKDFKEYGFSGIVLPGGMPGATNLRDNKEVIGIIKEFNDENKLIAAICAAPIVLKEADIVENKNITSYPGFEEELKGSNYKEDKVVQHGNIITSRGPSTAIDFAFKILENIIDEKELEELKKSMLYL</sequence>
<protein>
    <submittedName>
        <fullName evidence="2">DJ-1 family protein</fullName>
    </submittedName>
</protein>
<reference evidence="2 3" key="1">
    <citation type="submission" date="2018-06" db="EMBL/GenBank/DDBJ databases">
        <title>Genome conservation of Clostridium tetani.</title>
        <authorList>
            <person name="Bruggemann H."/>
            <person name="Popoff M.R."/>
        </authorList>
    </citation>
    <scope>NUCLEOTIDE SEQUENCE [LARGE SCALE GENOMIC DNA]</scope>
    <source>
        <strain evidence="2 3">2017.061</strain>
    </source>
</reference>
<dbReference type="InterPro" id="IPR050325">
    <property type="entry name" value="Prot/Nucl_acid_deglycase"/>
</dbReference>
<dbReference type="PANTHER" id="PTHR48094">
    <property type="entry name" value="PROTEIN/NUCLEIC ACID DEGLYCASE DJ-1-RELATED"/>
    <property type="match status" value="1"/>
</dbReference>
<name>A0A4Q0VEZ0_CLOTA</name>
<dbReference type="Proteomes" id="UP000290921">
    <property type="component" value="Unassembled WGS sequence"/>
</dbReference>
<dbReference type="GO" id="GO:0005737">
    <property type="term" value="C:cytoplasm"/>
    <property type="evidence" value="ECO:0007669"/>
    <property type="project" value="TreeGrafter"/>
</dbReference>
<accession>A0A4Q0VEZ0</accession>
<proteinExistence type="predicted"/>
<dbReference type="Pfam" id="PF01965">
    <property type="entry name" value="DJ-1_PfpI"/>
    <property type="match status" value="1"/>
</dbReference>
<evidence type="ECO:0000259" key="1">
    <source>
        <dbReference type="Pfam" id="PF01965"/>
    </source>
</evidence>
<dbReference type="PANTHER" id="PTHR48094:SF12">
    <property type="entry name" value="PARKINSON DISEASE PROTEIN 7 HOMOLOG"/>
    <property type="match status" value="1"/>
</dbReference>
<organism evidence="2 3">
    <name type="scientific">Clostridium tetani</name>
    <dbReference type="NCBI Taxonomy" id="1513"/>
    <lineage>
        <taxon>Bacteria</taxon>
        <taxon>Bacillati</taxon>
        <taxon>Bacillota</taxon>
        <taxon>Clostridia</taxon>
        <taxon>Eubacteriales</taxon>
        <taxon>Clostridiaceae</taxon>
        <taxon>Clostridium</taxon>
    </lineage>
</organism>
<gene>
    <name evidence="2" type="ORF">DP130_02275</name>
</gene>
<dbReference type="InterPro" id="IPR006287">
    <property type="entry name" value="DJ-1"/>
</dbReference>
<dbReference type="InterPro" id="IPR002818">
    <property type="entry name" value="DJ-1/PfpI"/>
</dbReference>
<dbReference type="NCBIfam" id="TIGR01383">
    <property type="entry name" value="not_thiJ"/>
    <property type="match status" value="1"/>
</dbReference>
<dbReference type="Gene3D" id="3.40.50.880">
    <property type="match status" value="1"/>
</dbReference>
<evidence type="ECO:0000313" key="2">
    <source>
        <dbReference type="EMBL" id="RXI49831.1"/>
    </source>
</evidence>
<comment type="caution">
    <text evidence="2">The sequence shown here is derived from an EMBL/GenBank/DDBJ whole genome shotgun (WGS) entry which is preliminary data.</text>
</comment>
<dbReference type="InterPro" id="IPR029062">
    <property type="entry name" value="Class_I_gatase-like"/>
</dbReference>